<evidence type="ECO:0000313" key="2">
    <source>
        <dbReference type="Proteomes" id="UP000308671"/>
    </source>
</evidence>
<evidence type="ECO:0008006" key="3">
    <source>
        <dbReference type="Google" id="ProtNLM"/>
    </source>
</evidence>
<comment type="caution">
    <text evidence="1">The sequence shown here is derived from an EMBL/GenBank/DDBJ whole genome shotgun (WGS) entry which is preliminary data.</text>
</comment>
<reference evidence="1 2" key="1">
    <citation type="submission" date="2017-12" db="EMBL/GenBank/DDBJ databases">
        <title>Comparative genomics of Botrytis spp.</title>
        <authorList>
            <person name="Valero-Jimenez C.A."/>
            <person name="Tapia P."/>
            <person name="Veloso J."/>
            <person name="Silva-Moreno E."/>
            <person name="Staats M."/>
            <person name="Valdes J.H."/>
            <person name="Van Kan J.A.L."/>
        </authorList>
    </citation>
    <scope>NUCLEOTIDE SEQUENCE [LARGE SCALE GENOMIC DNA]</scope>
    <source>
        <strain evidence="1 2">MUCL435</strain>
    </source>
</reference>
<protein>
    <recommendedName>
        <fullName evidence="3">BTB domain-containing protein</fullName>
    </recommendedName>
</protein>
<gene>
    <name evidence="1" type="ORF">BGAL_0259g00160</name>
</gene>
<dbReference type="OrthoDB" id="5275938at2759"/>
<name>A0A4S8QV20_9HELO</name>
<evidence type="ECO:0000313" key="1">
    <source>
        <dbReference type="EMBL" id="THV48261.1"/>
    </source>
</evidence>
<proteinExistence type="predicted"/>
<dbReference type="EMBL" id="PQXL01000259">
    <property type="protein sequence ID" value="THV48261.1"/>
    <property type="molecule type" value="Genomic_DNA"/>
</dbReference>
<sequence>MENQDHPFVFEDGDVRAKAKHGERIITFKLSSHALCFASPVWKKFVYPPFPLLSSIRNEEEPNSKKSCAVPEEPFPDIELDFTEDNPEALLILLQIAHLKFSEIPSQLPYEVLYHIAILCDQYDCRRLVKPWIQSWLRDEVNEAYLPHQEGWLWIAYYFGRKYIFYRLMNILALRLTVDNNGKCMLVDEPYYRSHRTPKTKLYSLDLEASPLPPEITDTIINLRQDMISFLITLTTNKLAELFTGNVLSPCKELCQLAMYGLMSKHLSKYYLWPPPKTENYNSTPFQLCGTIFHALYLSSVAHKPMKMIHNGNDCSSMDDWDKEFQHKLIYGLREYVIDRGEGETEENQFEKLMDHAIEEIGNFDCPGKALPGGALDLRRKGIFEAVLHGIV</sequence>
<organism evidence="1 2">
    <name type="scientific">Botrytis galanthina</name>
    <dbReference type="NCBI Taxonomy" id="278940"/>
    <lineage>
        <taxon>Eukaryota</taxon>
        <taxon>Fungi</taxon>
        <taxon>Dikarya</taxon>
        <taxon>Ascomycota</taxon>
        <taxon>Pezizomycotina</taxon>
        <taxon>Leotiomycetes</taxon>
        <taxon>Helotiales</taxon>
        <taxon>Sclerotiniaceae</taxon>
        <taxon>Botrytis</taxon>
    </lineage>
</organism>
<dbReference type="AlphaFoldDB" id="A0A4S8QV20"/>
<keyword evidence="2" id="KW-1185">Reference proteome</keyword>
<dbReference type="Proteomes" id="UP000308671">
    <property type="component" value="Unassembled WGS sequence"/>
</dbReference>
<accession>A0A4S8QV20</accession>